<accession>A0A3N9UEK5</accession>
<evidence type="ECO:0000259" key="4">
    <source>
        <dbReference type="PROSITE" id="PS50949"/>
    </source>
</evidence>
<dbReference type="InterPro" id="IPR008920">
    <property type="entry name" value="TF_FadR/GntR_C"/>
</dbReference>
<dbReference type="GO" id="GO:0043565">
    <property type="term" value="F:sequence-specific DNA binding"/>
    <property type="evidence" value="ECO:0007669"/>
    <property type="project" value="InterPro"/>
</dbReference>
<dbReference type="PROSITE" id="PS50949">
    <property type="entry name" value="HTH_GNTR"/>
    <property type="match status" value="1"/>
</dbReference>
<comment type="caution">
    <text evidence="5">The sequence shown here is derived from an EMBL/GenBank/DDBJ whole genome shotgun (WGS) entry which is preliminary data.</text>
</comment>
<keyword evidence="6" id="KW-1185">Reference proteome</keyword>
<evidence type="ECO:0000313" key="6">
    <source>
        <dbReference type="Proteomes" id="UP000274033"/>
    </source>
</evidence>
<dbReference type="Pfam" id="PF00392">
    <property type="entry name" value="GntR"/>
    <property type="match status" value="1"/>
</dbReference>
<dbReference type="SMART" id="SM00895">
    <property type="entry name" value="FCD"/>
    <property type="match status" value="1"/>
</dbReference>
<gene>
    <name evidence="5" type="ORF">EBB45_10415</name>
</gene>
<dbReference type="AlphaFoldDB" id="A0A3N9UEK5"/>
<evidence type="ECO:0000256" key="1">
    <source>
        <dbReference type="ARBA" id="ARBA00023015"/>
    </source>
</evidence>
<protein>
    <submittedName>
        <fullName evidence="5">GntR family transcriptional regulator</fullName>
    </submittedName>
</protein>
<dbReference type="InterPro" id="IPR011711">
    <property type="entry name" value="GntR_C"/>
</dbReference>
<dbReference type="PANTHER" id="PTHR43537:SF5">
    <property type="entry name" value="UXU OPERON TRANSCRIPTIONAL REGULATOR"/>
    <property type="match status" value="1"/>
</dbReference>
<name>A0A3N9UEK5_9BACI</name>
<reference evidence="5 6" key="1">
    <citation type="journal article" date="2013" name="J. Microbiol.">
        <title>Lysinibacillus chungkukjangi sp. nov., isolated from Chungkukjang, Korean fermented soybean food.</title>
        <authorList>
            <person name="Kim S.J."/>
            <person name="Jang Y.H."/>
            <person name="Hamada M."/>
            <person name="Ahn J.H."/>
            <person name="Weon H.Y."/>
            <person name="Suzuki K."/>
            <person name="Whang K.S."/>
            <person name="Kwon S.W."/>
        </authorList>
    </citation>
    <scope>NUCLEOTIDE SEQUENCE [LARGE SCALE GENOMIC DNA]</scope>
    <source>
        <strain evidence="5 6">MCCC 1A12701</strain>
    </source>
</reference>
<dbReference type="SMART" id="SM00345">
    <property type="entry name" value="HTH_GNTR"/>
    <property type="match status" value="1"/>
</dbReference>
<keyword evidence="3" id="KW-0804">Transcription</keyword>
<evidence type="ECO:0000256" key="2">
    <source>
        <dbReference type="ARBA" id="ARBA00023125"/>
    </source>
</evidence>
<dbReference type="Gene3D" id="1.20.120.530">
    <property type="entry name" value="GntR ligand-binding domain-like"/>
    <property type="match status" value="1"/>
</dbReference>
<dbReference type="GO" id="GO:0003700">
    <property type="term" value="F:DNA-binding transcription factor activity"/>
    <property type="evidence" value="ECO:0007669"/>
    <property type="project" value="InterPro"/>
</dbReference>
<dbReference type="InterPro" id="IPR036390">
    <property type="entry name" value="WH_DNA-bd_sf"/>
</dbReference>
<dbReference type="Gene3D" id="1.10.10.10">
    <property type="entry name" value="Winged helix-like DNA-binding domain superfamily/Winged helix DNA-binding domain"/>
    <property type="match status" value="1"/>
</dbReference>
<evidence type="ECO:0000256" key="3">
    <source>
        <dbReference type="ARBA" id="ARBA00023163"/>
    </source>
</evidence>
<evidence type="ECO:0000313" key="5">
    <source>
        <dbReference type="EMBL" id="RQW74637.1"/>
    </source>
</evidence>
<dbReference type="InterPro" id="IPR036388">
    <property type="entry name" value="WH-like_DNA-bd_sf"/>
</dbReference>
<dbReference type="SUPFAM" id="SSF48008">
    <property type="entry name" value="GntR ligand-binding domain-like"/>
    <property type="match status" value="1"/>
</dbReference>
<dbReference type="PRINTS" id="PR00035">
    <property type="entry name" value="HTHGNTR"/>
</dbReference>
<proteinExistence type="predicted"/>
<organism evidence="5 6">
    <name type="scientific">Lysinibacillus composti</name>
    <dbReference type="NCBI Taxonomy" id="720633"/>
    <lineage>
        <taxon>Bacteria</taxon>
        <taxon>Bacillati</taxon>
        <taxon>Bacillota</taxon>
        <taxon>Bacilli</taxon>
        <taxon>Bacillales</taxon>
        <taxon>Bacillaceae</taxon>
        <taxon>Lysinibacillus</taxon>
    </lineage>
</organism>
<dbReference type="PRINTS" id="PR00033">
    <property type="entry name" value="HTHASNC"/>
</dbReference>
<dbReference type="PANTHER" id="PTHR43537">
    <property type="entry name" value="TRANSCRIPTIONAL REGULATOR, GNTR FAMILY"/>
    <property type="match status" value="1"/>
</dbReference>
<feature type="domain" description="HTH gntR-type" evidence="4">
    <location>
        <begin position="25"/>
        <end position="92"/>
    </location>
</feature>
<keyword evidence="1" id="KW-0805">Transcription regulation</keyword>
<dbReference type="Pfam" id="PF07729">
    <property type="entry name" value="FCD"/>
    <property type="match status" value="1"/>
</dbReference>
<keyword evidence="2" id="KW-0238">DNA-binding</keyword>
<dbReference type="InterPro" id="IPR000524">
    <property type="entry name" value="Tscrpt_reg_HTH_GntR"/>
</dbReference>
<dbReference type="CDD" id="cd07377">
    <property type="entry name" value="WHTH_GntR"/>
    <property type="match status" value="1"/>
</dbReference>
<dbReference type="EMBL" id="RRCT01000008">
    <property type="protein sequence ID" value="RQW74637.1"/>
    <property type="molecule type" value="Genomic_DNA"/>
</dbReference>
<dbReference type="InterPro" id="IPR000485">
    <property type="entry name" value="AsnC-type_HTH_dom"/>
</dbReference>
<sequence length="222" mass="25666">MLYNTYMLYVTRGEETMQTVFTSSSSAYRLAYETIRNQILGGELDGGTKLVEERLAEDIGVSRTPIREAIRHLEQEGLIRNKRVYKPTKEDLIHAFEFRSLIECYAIQQAAKNMSVEKLEELKLALDDSQKGETAHIVAANKRFHNIILSECNNPVLIRTSEQMDSTIHIASQKLVQNKRPLLYEEHRQLYHAIKDRDESLAAELMKKHLNNDLSFMLQLIE</sequence>
<dbReference type="Proteomes" id="UP000274033">
    <property type="component" value="Unassembled WGS sequence"/>
</dbReference>
<dbReference type="SUPFAM" id="SSF46785">
    <property type="entry name" value="Winged helix' DNA-binding domain"/>
    <property type="match status" value="1"/>
</dbReference>